<keyword evidence="8 10" id="KW-0131">Cell cycle</keyword>
<dbReference type="RefSeq" id="WP_336434380.1">
    <property type="nucleotide sequence ID" value="NZ_JBAWKS010000001.1"/>
</dbReference>
<evidence type="ECO:0000259" key="14">
    <source>
        <dbReference type="Pfam" id="PF08245"/>
    </source>
</evidence>
<gene>
    <name evidence="10 15" type="primary">murF</name>
    <name evidence="15" type="ORF">WAE96_01650</name>
</gene>
<feature type="domain" description="Mur ligase N-terminal catalytic" evidence="12">
    <location>
        <begin position="26"/>
        <end position="81"/>
    </location>
</feature>
<evidence type="ECO:0000256" key="7">
    <source>
        <dbReference type="ARBA" id="ARBA00022984"/>
    </source>
</evidence>
<dbReference type="PANTHER" id="PTHR43024:SF1">
    <property type="entry name" value="UDP-N-ACETYLMURAMOYL-TRIPEPTIDE--D-ALANYL-D-ALANINE LIGASE"/>
    <property type="match status" value="1"/>
</dbReference>
<dbReference type="SUPFAM" id="SSF53623">
    <property type="entry name" value="MurD-like peptide ligases, catalytic domain"/>
    <property type="match status" value="1"/>
</dbReference>
<dbReference type="InterPro" id="IPR051046">
    <property type="entry name" value="MurCDEF_CellWall_CoF430Synth"/>
</dbReference>
<dbReference type="Gene3D" id="3.90.190.20">
    <property type="entry name" value="Mur ligase, C-terminal domain"/>
    <property type="match status" value="1"/>
</dbReference>
<comment type="subcellular location">
    <subcellularLocation>
        <location evidence="10 11">Cytoplasm</location>
    </subcellularLocation>
</comment>
<evidence type="ECO:0000313" key="16">
    <source>
        <dbReference type="Proteomes" id="UP001382455"/>
    </source>
</evidence>
<comment type="pathway">
    <text evidence="10 11">Cell wall biogenesis; peptidoglycan biosynthesis.</text>
</comment>
<evidence type="ECO:0000259" key="12">
    <source>
        <dbReference type="Pfam" id="PF01225"/>
    </source>
</evidence>
<keyword evidence="16" id="KW-1185">Reference proteome</keyword>
<evidence type="ECO:0000256" key="8">
    <source>
        <dbReference type="ARBA" id="ARBA00023306"/>
    </source>
</evidence>
<comment type="caution">
    <text evidence="15">The sequence shown here is derived from an EMBL/GenBank/DDBJ whole genome shotgun (WGS) entry which is preliminary data.</text>
</comment>
<keyword evidence="5 10" id="KW-0067">ATP-binding</keyword>
<dbReference type="InterPro" id="IPR035911">
    <property type="entry name" value="MurE/MurF_N"/>
</dbReference>
<keyword evidence="4 10" id="KW-0547">Nucleotide-binding</keyword>
<dbReference type="InterPro" id="IPR013221">
    <property type="entry name" value="Mur_ligase_cen"/>
</dbReference>
<evidence type="ECO:0000256" key="9">
    <source>
        <dbReference type="ARBA" id="ARBA00023316"/>
    </source>
</evidence>
<dbReference type="EC" id="6.3.2.10" evidence="10 11"/>
<dbReference type="InterPro" id="IPR036565">
    <property type="entry name" value="Mur-like_cat_sf"/>
</dbReference>
<organism evidence="15 16">
    <name type="scientific">Pseudoalteromonas spongiae</name>
    <dbReference type="NCBI Taxonomy" id="298657"/>
    <lineage>
        <taxon>Bacteria</taxon>
        <taxon>Pseudomonadati</taxon>
        <taxon>Pseudomonadota</taxon>
        <taxon>Gammaproteobacteria</taxon>
        <taxon>Alteromonadales</taxon>
        <taxon>Pseudoalteromonadaceae</taxon>
        <taxon>Pseudoalteromonas</taxon>
    </lineage>
</organism>
<dbReference type="Pfam" id="PF01225">
    <property type="entry name" value="Mur_ligase"/>
    <property type="match status" value="1"/>
</dbReference>
<dbReference type="InterPro" id="IPR000713">
    <property type="entry name" value="Mur_ligase_N"/>
</dbReference>
<evidence type="ECO:0000313" key="15">
    <source>
        <dbReference type="EMBL" id="MEI4548411.1"/>
    </source>
</evidence>
<dbReference type="InterPro" id="IPR004101">
    <property type="entry name" value="Mur_ligase_C"/>
</dbReference>
<protein>
    <recommendedName>
        <fullName evidence="10 11">UDP-N-acetylmuramoyl-tripeptide--D-alanyl-D-alanine ligase</fullName>
        <ecNumber evidence="10 11">6.3.2.10</ecNumber>
    </recommendedName>
    <alternativeName>
        <fullName evidence="10">D-alanyl-D-alanine-adding enzyme</fullName>
    </alternativeName>
</protein>
<keyword evidence="1 10" id="KW-0963">Cytoplasm</keyword>
<dbReference type="Gene3D" id="3.40.1390.10">
    <property type="entry name" value="MurE/MurF, N-terminal domain"/>
    <property type="match status" value="1"/>
</dbReference>
<dbReference type="Gene3D" id="3.40.1190.10">
    <property type="entry name" value="Mur-like, catalytic domain"/>
    <property type="match status" value="1"/>
</dbReference>
<dbReference type="Pfam" id="PF02875">
    <property type="entry name" value="Mur_ligase_C"/>
    <property type="match status" value="1"/>
</dbReference>
<evidence type="ECO:0000256" key="3">
    <source>
        <dbReference type="ARBA" id="ARBA00022618"/>
    </source>
</evidence>
<dbReference type="GO" id="GO:0047480">
    <property type="term" value="F:UDP-N-acetylmuramoyl-tripeptide-D-alanyl-D-alanine ligase activity"/>
    <property type="evidence" value="ECO:0007669"/>
    <property type="project" value="UniProtKB-EC"/>
</dbReference>
<dbReference type="Pfam" id="PF08245">
    <property type="entry name" value="Mur_ligase_M"/>
    <property type="match status" value="1"/>
</dbReference>
<keyword evidence="9 10" id="KW-0961">Cell wall biogenesis/degradation</keyword>
<dbReference type="SUPFAM" id="SSF63418">
    <property type="entry name" value="MurE/MurF N-terminal domain"/>
    <property type="match status" value="1"/>
</dbReference>
<evidence type="ECO:0000256" key="6">
    <source>
        <dbReference type="ARBA" id="ARBA00022960"/>
    </source>
</evidence>
<evidence type="ECO:0000259" key="13">
    <source>
        <dbReference type="Pfam" id="PF02875"/>
    </source>
</evidence>
<evidence type="ECO:0000256" key="1">
    <source>
        <dbReference type="ARBA" id="ARBA00022490"/>
    </source>
</evidence>
<feature type="binding site" evidence="10">
    <location>
        <begin position="107"/>
        <end position="113"/>
    </location>
    <ligand>
        <name>ATP</name>
        <dbReference type="ChEBI" id="CHEBI:30616"/>
    </ligand>
</feature>
<keyword evidence="7 10" id="KW-0573">Peptidoglycan synthesis</keyword>
<keyword evidence="3 10" id="KW-0132">Cell division</keyword>
<dbReference type="InterPro" id="IPR005863">
    <property type="entry name" value="UDP-N-AcMur_synth"/>
</dbReference>
<name>A0ABU8EQ83_9GAMM</name>
<evidence type="ECO:0000256" key="5">
    <source>
        <dbReference type="ARBA" id="ARBA00022840"/>
    </source>
</evidence>
<comment type="catalytic activity">
    <reaction evidence="10 11">
        <text>D-alanyl-D-alanine + UDP-N-acetyl-alpha-D-muramoyl-L-alanyl-gamma-D-glutamyl-meso-2,6-diaminopimelate + ATP = UDP-N-acetyl-alpha-D-muramoyl-L-alanyl-gamma-D-glutamyl-meso-2,6-diaminopimeloyl-D-alanyl-D-alanine + ADP + phosphate + H(+)</text>
        <dbReference type="Rhea" id="RHEA:28374"/>
        <dbReference type="ChEBI" id="CHEBI:15378"/>
        <dbReference type="ChEBI" id="CHEBI:30616"/>
        <dbReference type="ChEBI" id="CHEBI:43474"/>
        <dbReference type="ChEBI" id="CHEBI:57822"/>
        <dbReference type="ChEBI" id="CHEBI:61386"/>
        <dbReference type="ChEBI" id="CHEBI:83905"/>
        <dbReference type="ChEBI" id="CHEBI:456216"/>
        <dbReference type="EC" id="6.3.2.10"/>
    </reaction>
</comment>
<evidence type="ECO:0000256" key="11">
    <source>
        <dbReference type="RuleBase" id="RU004136"/>
    </source>
</evidence>
<accession>A0ABU8EQ83</accession>
<dbReference type="InterPro" id="IPR036615">
    <property type="entry name" value="Mur_ligase_C_dom_sf"/>
</dbReference>
<sequence length="461" mass="49642">MITADLNWIADVLGVSYRGENVAFSAIVTDSRKLQAGEVFLALKGPNFDGHKFAQTAQELGAKALIVEVEQDVDIPQFIVENSRLALGKLGAAVMAKVSPKTVAMTGSVGKTTVKEMTAAILSQLGEVLATDGNFNNDIGVPLTLLRLEEKHQYAVIELGANHLGEIAYTTDLVKPHVAAITNVAEAHLEGFGDLFGVARAKGEIFLGLPENGVAVVNADSEFIDYWLARLEDKQVTQFSATQHKDIWAENIILDDFGRASFDLVYKGEAVRVDLPIPGSHNVTNSLVASALVLPLGVSLKQVASGLSNMPQVKGRVNIIEVSQKLTLIDDSYNANPGSVRAAIDLLSGINGKKILVLGDMAELGEDARVYHQEVGEYARDKGIDHVYTLGVLSQSASDVFEQPGRHFSTREKLVDALKQALLNDAASGNERTTILIKGSRSSRMELLVDELNNKKGEQSC</sequence>
<evidence type="ECO:0000256" key="10">
    <source>
        <dbReference type="HAMAP-Rule" id="MF_02019"/>
    </source>
</evidence>
<evidence type="ECO:0000256" key="4">
    <source>
        <dbReference type="ARBA" id="ARBA00022741"/>
    </source>
</evidence>
<dbReference type="HAMAP" id="MF_02019">
    <property type="entry name" value="MurF"/>
    <property type="match status" value="1"/>
</dbReference>
<dbReference type="EMBL" id="JBAWKS010000001">
    <property type="protein sequence ID" value="MEI4548411.1"/>
    <property type="molecule type" value="Genomic_DNA"/>
</dbReference>
<feature type="domain" description="Mur ligase central" evidence="14">
    <location>
        <begin position="106"/>
        <end position="292"/>
    </location>
</feature>
<comment type="function">
    <text evidence="10 11">Involved in cell wall formation. Catalyzes the final step in the synthesis of UDP-N-acetylmuramoyl-pentapeptide, the precursor of murein.</text>
</comment>
<dbReference type="Proteomes" id="UP001382455">
    <property type="component" value="Unassembled WGS sequence"/>
</dbReference>
<keyword evidence="2 10" id="KW-0436">Ligase</keyword>
<evidence type="ECO:0000256" key="2">
    <source>
        <dbReference type="ARBA" id="ARBA00022598"/>
    </source>
</evidence>
<dbReference type="SUPFAM" id="SSF53244">
    <property type="entry name" value="MurD-like peptide ligases, peptide-binding domain"/>
    <property type="match status" value="1"/>
</dbReference>
<dbReference type="NCBIfam" id="TIGR01143">
    <property type="entry name" value="murF"/>
    <property type="match status" value="1"/>
</dbReference>
<proteinExistence type="inferred from homology"/>
<reference evidence="15 16" key="1">
    <citation type="submission" date="2023-12" db="EMBL/GenBank/DDBJ databases">
        <title>Friends and Foes: Symbiotic and Algicidal bacterial influence on Karenia brevis blooms.</title>
        <authorList>
            <person name="Fei C."/>
            <person name="Mohamed A.R."/>
            <person name="Booker A."/>
            <person name="Arshad M."/>
            <person name="Klass S."/>
            <person name="Ahn S."/>
            <person name="Gilbert P.M."/>
            <person name="Heil C.A."/>
            <person name="Martinez J.M."/>
            <person name="Amin S.A."/>
        </authorList>
    </citation>
    <scope>NUCLEOTIDE SEQUENCE [LARGE SCALE GENOMIC DNA]</scope>
    <source>
        <strain evidence="15 16">CE15</strain>
    </source>
</reference>
<dbReference type="PANTHER" id="PTHR43024">
    <property type="entry name" value="UDP-N-ACETYLMURAMOYL-TRIPEPTIDE--D-ALANYL-D-ALANINE LIGASE"/>
    <property type="match status" value="1"/>
</dbReference>
<keyword evidence="6 10" id="KW-0133">Cell shape</keyword>
<comment type="similarity">
    <text evidence="10">Belongs to the MurCDEF family. MurF subfamily.</text>
</comment>
<feature type="domain" description="Mur ligase C-terminal" evidence="13">
    <location>
        <begin position="315"/>
        <end position="441"/>
    </location>
</feature>